<dbReference type="InterPro" id="IPR054780">
    <property type="entry name" value="Cytochro_C550_firm"/>
</dbReference>
<keyword evidence="8" id="KW-0812">Transmembrane</keyword>
<name>A0ABW5RMT1_9BACI</name>
<feature type="compositionally biased region" description="Gly residues" evidence="7">
    <location>
        <begin position="43"/>
        <end position="53"/>
    </location>
</feature>
<keyword evidence="8" id="KW-0472">Membrane</keyword>
<feature type="compositionally biased region" description="Basic and acidic residues" evidence="7">
    <location>
        <begin position="32"/>
        <end position="42"/>
    </location>
</feature>
<dbReference type="InterPro" id="IPR051811">
    <property type="entry name" value="Cytochrome_c550/c551-like"/>
</dbReference>
<keyword evidence="3 6" id="KW-0479">Metal-binding</keyword>
<dbReference type="PANTHER" id="PTHR37823:SF4">
    <property type="entry name" value="MENAQUINOL-CYTOCHROME C REDUCTASE CYTOCHROME B_C SUBUNIT"/>
    <property type="match status" value="1"/>
</dbReference>
<protein>
    <submittedName>
        <fullName evidence="10">Cytochrome c550</fullName>
    </submittedName>
</protein>
<dbReference type="PROSITE" id="PS51007">
    <property type="entry name" value="CYTC"/>
    <property type="match status" value="1"/>
</dbReference>
<keyword evidence="1" id="KW-0813">Transport</keyword>
<evidence type="ECO:0000313" key="11">
    <source>
        <dbReference type="Proteomes" id="UP001597506"/>
    </source>
</evidence>
<dbReference type="RefSeq" id="WP_071411291.1">
    <property type="nucleotide sequence ID" value="NZ_JBHUMF010000009.1"/>
</dbReference>
<evidence type="ECO:0000256" key="1">
    <source>
        <dbReference type="ARBA" id="ARBA00022448"/>
    </source>
</evidence>
<evidence type="ECO:0000259" key="9">
    <source>
        <dbReference type="PROSITE" id="PS51007"/>
    </source>
</evidence>
<keyword evidence="2 6" id="KW-0349">Heme</keyword>
<evidence type="ECO:0000313" key="10">
    <source>
        <dbReference type="EMBL" id="MFD2679961.1"/>
    </source>
</evidence>
<dbReference type="Pfam" id="PF13442">
    <property type="entry name" value="Cytochrome_CBB3"/>
    <property type="match status" value="1"/>
</dbReference>
<evidence type="ECO:0000256" key="6">
    <source>
        <dbReference type="PROSITE-ProRule" id="PRU00433"/>
    </source>
</evidence>
<dbReference type="PANTHER" id="PTHR37823">
    <property type="entry name" value="CYTOCHROME C-553-LIKE"/>
    <property type="match status" value="1"/>
</dbReference>
<evidence type="ECO:0000256" key="8">
    <source>
        <dbReference type="SAM" id="Phobius"/>
    </source>
</evidence>
<proteinExistence type="predicted"/>
<keyword evidence="8" id="KW-1133">Transmembrane helix</keyword>
<dbReference type="Gene3D" id="1.10.760.10">
    <property type="entry name" value="Cytochrome c-like domain"/>
    <property type="match status" value="1"/>
</dbReference>
<keyword evidence="5 6" id="KW-0408">Iron</keyword>
<comment type="caution">
    <text evidence="10">The sequence shown here is derived from an EMBL/GenBank/DDBJ whole genome shotgun (WGS) entry which is preliminary data.</text>
</comment>
<accession>A0ABW5RMT1</accession>
<dbReference type="InterPro" id="IPR009056">
    <property type="entry name" value="Cyt_c-like_dom"/>
</dbReference>
<dbReference type="EMBL" id="JBHUMF010000009">
    <property type="protein sequence ID" value="MFD2679961.1"/>
    <property type="molecule type" value="Genomic_DNA"/>
</dbReference>
<dbReference type="NCBIfam" id="NF045773">
    <property type="entry name" value="cytochro_C550"/>
    <property type="match status" value="1"/>
</dbReference>
<gene>
    <name evidence="10" type="primary">cccA</name>
    <name evidence="10" type="ORF">ACFSUL_04260</name>
</gene>
<dbReference type="InterPro" id="IPR036909">
    <property type="entry name" value="Cyt_c-like_dom_sf"/>
</dbReference>
<evidence type="ECO:0000256" key="3">
    <source>
        <dbReference type="ARBA" id="ARBA00022723"/>
    </source>
</evidence>
<dbReference type="Proteomes" id="UP001597506">
    <property type="component" value="Unassembled WGS sequence"/>
</dbReference>
<evidence type="ECO:0000256" key="2">
    <source>
        <dbReference type="ARBA" id="ARBA00022617"/>
    </source>
</evidence>
<reference evidence="11" key="1">
    <citation type="journal article" date="2019" name="Int. J. Syst. Evol. Microbiol.">
        <title>The Global Catalogue of Microorganisms (GCM) 10K type strain sequencing project: providing services to taxonomists for standard genome sequencing and annotation.</title>
        <authorList>
            <consortium name="The Broad Institute Genomics Platform"/>
            <consortium name="The Broad Institute Genome Sequencing Center for Infectious Disease"/>
            <person name="Wu L."/>
            <person name="Ma J."/>
        </authorList>
    </citation>
    <scope>NUCLEOTIDE SEQUENCE [LARGE SCALE GENOMIC DNA]</scope>
    <source>
        <strain evidence="11">KCTC 3913</strain>
    </source>
</reference>
<dbReference type="PIRSF" id="PIRSF000025">
    <property type="entry name" value="Cytc_Bsub_c550"/>
    <property type="match status" value="1"/>
</dbReference>
<evidence type="ECO:0000256" key="4">
    <source>
        <dbReference type="ARBA" id="ARBA00022982"/>
    </source>
</evidence>
<sequence length="126" mass="13205">MNRNPIIPFILIFAFGIGLVFFLSMEGLNNADEKAEEHKQEEGAGGEGGGEAAEGGAFDPEAKYQESCVSCHGGNYEGGAGPALKGTALSKDEIKETIANGKGMMPPGLVAEENLDAMADWIKSLK</sequence>
<organism evidence="10 11">
    <name type="scientific">Bacillus seohaeanensis</name>
    <dbReference type="NCBI Taxonomy" id="284580"/>
    <lineage>
        <taxon>Bacteria</taxon>
        <taxon>Bacillati</taxon>
        <taxon>Bacillota</taxon>
        <taxon>Bacilli</taxon>
        <taxon>Bacillales</taxon>
        <taxon>Bacillaceae</taxon>
        <taxon>Bacillus</taxon>
    </lineage>
</organism>
<feature type="transmembrane region" description="Helical" evidence="8">
    <location>
        <begin position="6"/>
        <end position="24"/>
    </location>
</feature>
<evidence type="ECO:0000256" key="5">
    <source>
        <dbReference type="ARBA" id="ARBA00023004"/>
    </source>
</evidence>
<evidence type="ECO:0000256" key="7">
    <source>
        <dbReference type="SAM" id="MobiDB-lite"/>
    </source>
</evidence>
<dbReference type="SUPFAM" id="SSF46626">
    <property type="entry name" value="Cytochrome c"/>
    <property type="match status" value="1"/>
</dbReference>
<dbReference type="InterPro" id="IPR012218">
    <property type="entry name" value="Cyt_c_BACSU-c550-type"/>
</dbReference>
<keyword evidence="4" id="KW-0249">Electron transport</keyword>
<feature type="domain" description="Cytochrome c" evidence="9">
    <location>
        <begin position="50"/>
        <end position="126"/>
    </location>
</feature>
<keyword evidence="11" id="KW-1185">Reference proteome</keyword>
<feature type="region of interest" description="Disordered" evidence="7">
    <location>
        <begin position="32"/>
        <end position="57"/>
    </location>
</feature>